<comment type="caution">
    <text evidence="2">The sequence shown here is derived from an EMBL/GenBank/DDBJ whole genome shotgun (WGS) entry which is preliminary data.</text>
</comment>
<dbReference type="Proteomes" id="UP000004471">
    <property type="component" value="Unassembled WGS sequence"/>
</dbReference>
<feature type="region of interest" description="Disordered" evidence="1">
    <location>
        <begin position="44"/>
        <end position="67"/>
    </location>
</feature>
<name>F3FCA8_PSESX</name>
<dbReference type="EMBL" id="AEAH01000083">
    <property type="protein sequence ID" value="EGH27844.1"/>
    <property type="molecule type" value="Genomic_DNA"/>
</dbReference>
<accession>F3FCA8</accession>
<dbReference type="AlphaFoldDB" id="F3FCA8"/>
<organism evidence="2 3">
    <name type="scientific">Pseudomonas syringae pv. japonica str. M301072</name>
    <dbReference type="NCBI Taxonomy" id="629262"/>
    <lineage>
        <taxon>Bacteria</taxon>
        <taxon>Pseudomonadati</taxon>
        <taxon>Pseudomonadota</taxon>
        <taxon>Gammaproteobacteria</taxon>
        <taxon>Pseudomonadales</taxon>
        <taxon>Pseudomonadaceae</taxon>
        <taxon>Pseudomonas</taxon>
        <taxon>Pseudomonas syringae</taxon>
    </lineage>
</organism>
<dbReference type="HOGENOM" id="CLU_2818727_0_0_6"/>
<proteinExistence type="predicted"/>
<evidence type="ECO:0000256" key="1">
    <source>
        <dbReference type="SAM" id="MobiDB-lite"/>
    </source>
</evidence>
<evidence type="ECO:0000313" key="3">
    <source>
        <dbReference type="Proteomes" id="UP000004471"/>
    </source>
</evidence>
<sequence>REKTVNQGLLFAVHDHLTELPLEFFPAAMAGPCAENGASSTRFNDMKKKITRRAPKTTVLGSTGAMG</sequence>
<evidence type="ECO:0000313" key="2">
    <source>
        <dbReference type="EMBL" id="EGH27844.1"/>
    </source>
</evidence>
<protein>
    <submittedName>
        <fullName evidence="2">Uncharacterized protein</fullName>
    </submittedName>
</protein>
<feature type="non-terminal residue" evidence="2">
    <location>
        <position position="1"/>
    </location>
</feature>
<reference evidence="2 3" key="1">
    <citation type="journal article" date="2011" name="PLoS Pathog.">
        <title>Dynamic evolution of pathogenicity revealed by sequencing and comparative genomics of 19 Pseudomonas syringae isolates.</title>
        <authorList>
            <person name="Baltrus D.A."/>
            <person name="Nishimura M.T."/>
            <person name="Romanchuk A."/>
            <person name="Chang J.H."/>
            <person name="Mukhtar M.S."/>
            <person name="Cherkis K."/>
            <person name="Roach J."/>
            <person name="Grant S.R."/>
            <person name="Jones C.D."/>
            <person name="Dangl J.L."/>
        </authorList>
    </citation>
    <scope>NUCLEOTIDE SEQUENCE [LARGE SCALE GENOMIC DNA]</scope>
    <source>
        <strain evidence="3">M301072PT</strain>
    </source>
</reference>
<gene>
    <name evidence="2" type="ORF">PSYJA_01974</name>
</gene>